<gene>
    <name evidence="1" type="ORF">J2R62_10405</name>
</gene>
<accession>A0A379CR05</accession>
<dbReference type="GO" id="GO:0003700">
    <property type="term" value="F:DNA-binding transcription factor activity"/>
    <property type="evidence" value="ECO:0007669"/>
    <property type="project" value="InterPro"/>
</dbReference>
<dbReference type="PRINTS" id="PR00598">
    <property type="entry name" value="HTHMARR"/>
</dbReference>
<name>A0A379CR05_PLESH</name>
<dbReference type="GO" id="GO:0006950">
    <property type="term" value="P:response to stress"/>
    <property type="evidence" value="ECO:0007669"/>
    <property type="project" value="TreeGrafter"/>
</dbReference>
<comment type="caution">
    <text evidence="1">The sequence shown here is derived from an EMBL/GenBank/DDBJ whole genome shotgun (WGS) entry which is preliminary data.</text>
</comment>
<dbReference type="Pfam" id="PF01047">
    <property type="entry name" value="MarR"/>
    <property type="match status" value="1"/>
</dbReference>
<dbReference type="InterPro" id="IPR039422">
    <property type="entry name" value="MarR/SlyA-like"/>
</dbReference>
<dbReference type="Proteomes" id="UP000664658">
    <property type="component" value="Unassembled WGS sequence"/>
</dbReference>
<dbReference type="InterPro" id="IPR011991">
    <property type="entry name" value="ArsR-like_HTH"/>
</dbReference>
<dbReference type="CDD" id="cd00090">
    <property type="entry name" value="HTH_ARSR"/>
    <property type="match status" value="1"/>
</dbReference>
<proteinExistence type="predicted"/>
<evidence type="ECO:0000313" key="1">
    <source>
        <dbReference type="EMBL" id="MBO1108634.1"/>
    </source>
</evidence>
<dbReference type="PANTHER" id="PTHR33164">
    <property type="entry name" value="TRANSCRIPTIONAL REGULATOR, MARR FAMILY"/>
    <property type="match status" value="1"/>
</dbReference>
<dbReference type="InterPro" id="IPR036388">
    <property type="entry name" value="WH-like_DNA-bd_sf"/>
</dbReference>
<dbReference type="EMBL" id="JAFNAA010000010">
    <property type="protein sequence ID" value="MBO1108634.1"/>
    <property type="molecule type" value="Genomic_DNA"/>
</dbReference>
<reference evidence="1" key="1">
    <citation type="submission" date="2021-03" db="EMBL/GenBank/DDBJ databases">
        <title>Plesiomonas shigelloides zfcc0051, isolated from zebrafish feces.</title>
        <authorList>
            <person name="Vanderhoek Z."/>
            <person name="Gaulke C."/>
        </authorList>
    </citation>
    <scope>NUCLEOTIDE SEQUENCE</scope>
    <source>
        <strain evidence="1">Zfcc0051</strain>
    </source>
</reference>
<sequence length="170" mass="19444">MSTQHRLTLAYCEQHLPDLDLERIRLSIDFFEEIDKLRCGLLQIAELSGLQVGRFYILRMLFVSPEQSLLPSVLAEALGVARASISKQLDILEQQGMVARRINPEDRRSVYVQLTPAGAEFMRRELPLYLQRVDRGLTEFETTQFSAVVAQLRRVQLGIERELSGVNEQA</sequence>
<dbReference type="PANTHER" id="PTHR33164:SF104">
    <property type="entry name" value="TRANSCRIPTIONAL REGULATORY PROTEIN"/>
    <property type="match status" value="1"/>
</dbReference>
<dbReference type="AlphaFoldDB" id="A0A379CR05"/>
<dbReference type="GeneID" id="69704273"/>
<dbReference type="PROSITE" id="PS50995">
    <property type="entry name" value="HTH_MARR_2"/>
    <property type="match status" value="1"/>
</dbReference>
<organism evidence="1 2">
    <name type="scientific">Plesiomonas shigelloides</name>
    <name type="common">Aeromonas shigelloides</name>
    <dbReference type="NCBI Taxonomy" id="703"/>
    <lineage>
        <taxon>Bacteria</taxon>
        <taxon>Pseudomonadati</taxon>
        <taxon>Pseudomonadota</taxon>
        <taxon>Gammaproteobacteria</taxon>
        <taxon>Enterobacterales</taxon>
        <taxon>Enterobacteriaceae</taxon>
        <taxon>Plesiomonas</taxon>
    </lineage>
</organism>
<dbReference type="InterPro" id="IPR036390">
    <property type="entry name" value="WH_DNA-bd_sf"/>
</dbReference>
<dbReference type="KEGG" id="pshi:SAMEA2665130_2504"/>
<dbReference type="SMART" id="SM00347">
    <property type="entry name" value="HTH_MARR"/>
    <property type="match status" value="1"/>
</dbReference>
<dbReference type="Gene3D" id="1.10.10.10">
    <property type="entry name" value="Winged helix-like DNA-binding domain superfamily/Winged helix DNA-binding domain"/>
    <property type="match status" value="1"/>
</dbReference>
<evidence type="ECO:0000313" key="2">
    <source>
        <dbReference type="Proteomes" id="UP000664658"/>
    </source>
</evidence>
<dbReference type="SUPFAM" id="SSF46785">
    <property type="entry name" value="Winged helix' DNA-binding domain"/>
    <property type="match status" value="1"/>
</dbReference>
<protein>
    <submittedName>
        <fullName evidence="1">MarR family transcriptional regulator</fullName>
    </submittedName>
</protein>
<dbReference type="InterPro" id="IPR000835">
    <property type="entry name" value="HTH_MarR-typ"/>
</dbReference>
<dbReference type="RefSeq" id="WP_010864546.1">
    <property type="nucleotide sequence ID" value="NZ_CP050969.1"/>
</dbReference>